<dbReference type="STRING" id="45071.Lpar_0531"/>
<dbReference type="Proteomes" id="UP000095229">
    <property type="component" value="Unassembled WGS sequence"/>
</dbReference>
<gene>
    <name evidence="1" type="ORF">lpari_02991</name>
</gene>
<name>A0A1E5JNT1_9GAMM</name>
<dbReference type="Pfam" id="PF10962">
    <property type="entry name" value="DUF2764"/>
    <property type="match status" value="1"/>
</dbReference>
<accession>A0A1E5JNT1</accession>
<keyword evidence="2" id="KW-1185">Reference proteome</keyword>
<protein>
    <submittedName>
        <fullName evidence="1">Uncharacterized protein</fullName>
    </submittedName>
</protein>
<evidence type="ECO:0000313" key="2">
    <source>
        <dbReference type="Proteomes" id="UP000095229"/>
    </source>
</evidence>
<dbReference type="AlphaFoldDB" id="A0A1E5JNT1"/>
<dbReference type="EMBL" id="LSOG01000081">
    <property type="protein sequence ID" value="OEH46013.1"/>
    <property type="molecule type" value="Genomic_DNA"/>
</dbReference>
<dbReference type="OrthoDB" id="556081at2"/>
<organism evidence="1 2">
    <name type="scientific">Legionella parisiensis</name>
    <dbReference type="NCBI Taxonomy" id="45071"/>
    <lineage>
        <taxon>Bacteria</taxon>
        <taxon>Pseudomonadati</taxon>
        <taxon>Pseudomonadota</taxon>
        <taxon>Gammaproteobacteria</taxon>
        <taxon>Legionellales</taxon>
        <taxon>Legionellaceae</taxon>
        <taxon>Legionella</taxon>
    </lineage>
</organism>
<evidence type="ECO:0000313" key="1">
    <source>
        <dbReference type="EMBL" id="OEH46013.1"/>
    </source>
</evidence>
<reference evidence="1 2" key="1">
    <citation type="submission" date="2016-02" db="EMBL/GenBank/DDBJ databases">
        <title>Secondary metabolites in Legionella.</title>
        <authorList>
            <person name="Tobias N.J."/>
            <person name="Bode H.B."/>
        </authorList>
    </citation>
    <scope>NUCLEOTIDE SEQUENCE [LARGE SCALE GENOMIC DNA]</scope>
    <source>
        <strain evidence="1 2">DSM 19216</strain>
    </source>
</reference>
<dbReference type="PATRIC" id="fig|45071.6.peg.584"/>
<dbReference type="InterPro" id="IPR024492">
    <property type="entry name" value="DUF2764"/>
</dbReference>
<proteinExistence type="predicted"/>
<sequence>MNSQYYSVVCSLPRLKGTFQIQETPISRLQLEKRLKLLPLDKYKLALTVEDLVWTSWFIPKKPLRDLRNTYQNILKNESHFIIDLTLWFFDLRSILAALRLRDEKKGLPDRSNDDWITRWDYKLVNHWNELDFGLKAVYPWLPKIATDIAKKDTIAVEKFLLTSMWKYLSISETGHYFDFEAIIIYLLKWNIVHYWAGFNERDALNHINDLSQSLLNKQLSNFFILRTKGACHER</sequence>
<comment type="caution">
    <text evidence="1">The sequence shown here is derived from an EMBL/GenBank/DDBJ whole genome shotgun (WGS) entry which is preliminary data.</text>
</comment>
<dbReference type="RefSeq" id="WP_058516463.1">
    <property type="nucleotide sequence ID" value="NZ_CAAAIE010000017.1"/>
</dbReference>